<dbReference type="InterPro" id="IPR027828">
    <property type="entry name" value="DUF4465"/>
</dbReference>
<dbReference type="Pfam" id="PF14717">
    <property type="entry name" value="DUF4465"/>
    <property type="match status" value="1"/>
</dbReference>
<sequence length="374" mass="41491">MQNYFMFNYKKKSMRKLFSVLVFICLLTACSSDDDPISYGNPSVELSTEETEEFTYGESREFPITLKEVAYTSFELPNGWEASIKDSKLTVTAPEKGKTGMSSNGTIEITATGLNETTVTASIKVKAFYLITFEDVDAKYLAGPTAYGDNLYTNYTGSTPELYKGYHDVSSDLFFNTTTQGYGFASGGIAISQWNNKTKADYMNQCSVFYGDDNQKNGGNNGSATFAVSYATSYGASGAYMYFQTEGAEYEIDHAYITNNTYAVLSMTNGDGFGKKFSYEDKDWFKLTIQGVNTAGTITGEVEFYLADFRTQDAAGILTEWKRVDLTPLGKVHRLNFNMTSSDGEGMWINTPLISAWTTLPLHIKKRSTVYSIA</sequence>
<feature type="chain" id="PRO_5029532945" evidence="1">
    <location>
        <begin position="32"/>
        <end position="374"/>
    </location>
</feature>
<dbReference type="EMBL" id="WCRW01000013">
    <property type="protein sequence ID" value="KAB4453784.1"/>
    <property type="molecule type" value="Genomic_DNA"/>
</dbReference>
<reference evidence="2 3" key="1">
    <citation type="journal article" date="2019" name="Nat. Med.">
        <title>A library of human gut bacterial isolates paired with longitudinal multiomics data enables mechanistic microbiome research.</title>
        <authorList>
            <person name="Poyet M."/>
            <person name="Groussin M."/>
            <person name="Gibbons S.M."/>
            <person name="Avila-Pacheco J."/>
            <person name="Jiang X."/>
            <person name="Kearney S.M."/>
            <person name="Perrotta A.R."/>
            <person name="Berdy B."/>
            <person name="Zhao S."/>
            <person name="Lieberman T.D."/>
            <person name="Swanson P.K."/>
            <person name="Smith M."/>
            <person name="Roesemann S."/>
            <person name="Alexander J.E."/>
            <person name="Rich S.A."/>
            <person name="Livny J."/>
            <person name="Vlamakis H."/>
            <person name="Clish C."/>
            <person name="Bullock K."/>
            <person name="Deik A."/>
            <person name="Scott J."/>
            <person name="Pierce K.A."/>
            <person name="Xavier R.J."/>
            <person name="Alm E.J."/>
        </authorList>
    </citation>
    <scope>NUCLEOTIDE SEQUENCE [LARGE SCALE GENOMIC DNA]</scope>
    <source>
        <strain evidence="2 3">BIOML-A160</strain>
    </source>
</reference>
<feature type="signal peptide" evidence="1">
    <location>
        <begin position="1"/>
        <end position="31"/>
    </location>
</feature>
<name>A0A7J5JRS6_BACT4</name>
<accession>A0A7J5JRS6</accession>
<proteinExistence type="predicted"/>
<dbReference type="Gene3D" id="2.60.120.1350">
    <property type="entry name" value="Protein of unknown function DUF4465"/>
    <property type="match status" value="1"/>
</dbReference>
<dbReference type="Proteomes" id="UP000436825">
    <property type="component" value="Unassembled WGS sequence"/>
</dbReference>
<dbReference type="AlphaFoldDB" id="A0A7J5JRS6"/>
<gene>
    <name evidence="2" type="ORF">GAN75_18125</name>
</gene>
<evidence type="ECO:0000256" key="1">
    <source>
        <dbReference type="SAM" id="SignalP"/>
    </source>
</evidence>
<evidence type="ECO:0000313" key="2">
    <source>
        <dbReference type="EMBL" id="KAB4453784.1"/>
    </source>
</evidence>
<evidence type="ECO:0000313" key="3">
    <source>
        <dbReference type="Proteomes" id="UP000436825"/>
    </source>
</evidence>
<organism evidence="2 3">
    <name type="scientific">Bacteroides thetaiotaomicron</name>
    <dbReference type="NCBI Taxonomy" id="818"/>
    <lineage>
        <taxon>Bacteria</taxon>
        <taxon>Pseudomonadati</taxon>
        <taxon>Bacteroidota</taxon>
        <taxon>Bacteroidia</taxon>
        <taxon>Bacteroidales</taxon>
        <taxon>Bacteroidaceae</taxon>
        <taxon>Bacteroides</taxon>
    </lineage>
</organism>
<comment type="caution">
    <text evidence="2">The sequence shown here is derived from an EMBL/GenBank/DDBJ whole genome shotgun (WGS) entry which is preliminary data.</text>
</comment>
<keyword evidence="1" id="KW-0732">Signal</keyword>
<protein>
    <submittedName>
        <fullName evidence="2">DUF4465 domain-containing protein</fullName>
    </submittedName>
</protein>